<gene>
    <name evidence="1" type="ORF">GW587_19490</name>
</gene>
<proteinExistence type="predicted"/>
<dbReference type="Proteomes" id="UP000666369">
    <property type="component" value="Unassembled WGS sequence"/>
</dbReference>
<protein>
    <submittedName>
        <fullName evidence="1">Uncharacterized protein</fullName>
    </submittedName>
</protein>
<keyword evidence="2" id="KW-1185">Reference proteome</keyword>
<name>A0ABX0FPK2_9BURK</name>
<sequence length="66" mass="7392">MPPTTRRAALNALTEADTQEILVALQLQIWKFQASVDDGLDPQYWQSKLEAGKATYARVMTIRLAS</sequence>
<evidence type="ECO:0000313" key="2">
    <source>
        <dbReference type="Proteomes" id="UP000666369"/>
    </source>
</evidence>
<comment type="caution">
    <text evidence="1">The sequence shown here is derived from an EMBL/GenBank/DDBJ whole genome shotgun (WGS) entry which is preliminary data.</text>
</comment>
<reference evidence="2" key="1">
    <citation type="submission" date="2023-07" db="EMBL/GenBank/DDBJ databases">
        <title>Duganella aceri sp. nov., isolated from tree sap.</title>
        <authorList>
            <person name="Kim I.S."/>
        </authorList>
    </citation>
    <scope>NUCLEOTIDE SEQUENCE [LARGE SCALE GENOMIC DNA]</scope>
    <source>
        <strain evidence="2">SAP-35</strain>
    </source>
</reference>
<dbReference type="RefSeq" id="WP_166106279.1">
    <property type="nucleotide sequence ID" value="NZ_JAADJT010000009.1"/>
</dbReference>
<accession>A0ABX0FPK2</accession>
<dbReference type="EMBL" id="JAADJT010000009">
    <property type="protein sequence ID" value="NGZ86431.1"/>
    <property type="molecule type" value="Genomic_DNA"/>
</dbReference>
<organism evidence="1 2">
    <name type="scientific">Duganella aceris</name>
    <dbReference type="NCBI Taxonomy" id="2703883"/>
    <lineage>
        <taxon>Bacteria</taxon>
        <taxon>Pseudomonadati</taxon>
        <taxon>Pseudomonadota</taxon>
        <taxon>Betaproteobacteria</taxon>
        <taxon>Burkholderiales</taxon>
        <taxon>Oxalobacteraceae</taxon>
        <taxon>Telluria group</taxon>
        <taxon>Duganella</taxon>
    </lineage>
</organism>
<evidence type="ECO:0000313" key="1">
    <source>
        <dbReference type="EMBL" id="NGZ86431.1"/>
    </source>
</evidence>